<dbReference type="KEGG" id="ccp:CHC_T00002149001"/>
<dbReference type="GO" id="GO:0015979">
    <property type="term" value="P:photosynthesis"/>
    <property type="evidence" value="ECO:0007669"/>
    <property type="project" value="InterPro"/>
</dbReference>
<organism evidence="2 3">
    <name type="scientific">Chondrus crispus</name>
    <name type="common">Carrageen Irish moss</name>
    <name type="synonym">Polymorpha crispa</name>
    <dbReference type="NCBI Taxonomy" id="2769"/>
    <lineage>
        <taxon>Eukaryota</taxon>
        <taxon>Rhodophyta</taxon>
        <taxon>Florideophyceae</taxon>
        <taxon>Rhodymeniophycidae</taxon>
        <taxon>Gigartinales</taxon>
        <taxon>Gigartinaceae</taxon>
        <taxon>Chondrus</taxon>
    </lineage>
</organism>
<gene>
    <name evidence="2" type="ORF">CHC_T00002149001</name>
</gene>
<name>R7Q4Y9_CHOCR</name>
<dbReference type="OrthoDB" id="2013293at2759"/>
<reference evidence="3" key="1">
    <citation type="journal article" date="2013" name="Proc. Natl. Acad. Sci. U.S.A.">
        <title>Genome structure and metabolic features in the red seaweed Chondrus crispus shed light on evolution of the Archaeplastida.</title>
        <authorList>
            <person name="Collen J."/>
            <person name="Porcel B."/>
            <person name="Carre W."/>
            <person name="Ball S.G."/>
            <person name="Chaparro C."/>
            <person name="Tonon T."/>
            <person name="Barbeyron T."/>
            <person name="Michel G."/>
            <person name="Noel B."/>
            <person name="Valentin K."/>
            <person name="Elias M."/>
            <person name="Artiguenave F."/>
            <person name="Arun A."/>
            <person name="Aury J.M."/>
            <person name="Barbosa-Neto J.F."/>
            <person name="Bothwell J.H."/>
            <person name="Bouget F.Y."/>
            <person name="Brillet L."/>
            <person name="Cabello-Hurtado F."/>
            <person name="Capella-Gutierrez S."/>
            <person name="Charrier B."/>
            <person name="Cladiere L."/>
            <person name="Cock J.M."/>
            <person name="Coelho S.M."/>
            <person name="Colleoni C."/>
            <person name="Czjzek M."/>
            <person name="Da Silva C."/>
            <person name="Delage L."/>
            <person name="Denoeud F."/>
            <person name="Deschamps P."/>
            <person name="Dittami S.M."/>
            <person name="Gabaldon T."/>
            <person name="Gachon C.M."/>
            <person name="Groisillier A."/>
            <person name="Herve C."/>
            <person name="Jabbari K."/>
            <person name="Katinka M."/>
            <person name="Kloareg B."/>
            <person name="Kowalczyk N."/>
            <person name="Labadie K."/>
            <person name="Leblanc C."/>
            <person name="Lopez P.J."/>
            <person name="McLachlan D.H."/>
            <person name="Meslet-Cladiere L."/>
            <person name="Moustafa A."/>
            <person name="Nehr Z."/>
            <person name="Nyvall Collen P."/>
            <person name="Panaud O."/>
            <person name="Partensky F."/>
            <person name="Poulain J."/>
            <person name="Rensing S.A."/>
            <person name="Rousvoal S."/>
            <person name="Samson G."/>
            <person name="Symeonidi A."/>
            <person name="Weissenbach J."/>
            <person name="Zambounis A."/>
            <person name="Wincker P."/>
            <person name="Boyen C."/>
        </authorList>
    </citation>
    <scope>NUCLEOTIDE SEQUENCE [LARGE SCALE GENOMIC DNA]</scope>
    <source>
        <strain evidence="3">cv. Stackhouse</strain>
    </source>
</reference>
<dbReference type="Proteomes" id="UP000012073">
    <property type="component" value="Unassembled WGS sequence"/>
</dbReference>
<accession>R7Q4Y9</accession>
<proteinExistence type="predicted"/>
<dbReference type="GeneID" id="17321129"/>
<evidence type="ECO:0000313" key="3">
    <source>
        <dbReference type="Proteomes" id="UP000012073"/>
    </source>
</evidence>
<dbReference type="GO" id="GO:0009523">
    <property type="term" value="C:photosystem II"/>
    <property type="evidence" value="ECO:0007669"/>
    <property type="project" value="InterPro"/>
</dbReference>
<dbReference type="GO" id="GO:0005509">
    <property type="term" value="F:calcium ion binding"/>
    <property type="evidence" value="ECO:0007669"/>
    <property type="project" value="InterPro"/>
</dbReference>
<dbReference type="Pfam" id="PF01789">
    <property type="entry name" value="PsbP"/>
    <property type="match status" value="1"/>
</dbReference>
<dbReference type="InterPro" id="IPR002683">
    <property type="entry name" value="PsbP_C"/>
</dbReference>
<evidence type="ECO:0000259" key="1">
    <source>
        <dbReference type="Pfam" id="PF01789"/>
    </source>
</evidence>
<sequence length="84" mass="9380">MIPTGRKDVEGKVISTRTDTAKNAYVVEYTITSGGIPRHLLTVFSLQPGRYLISLTGQSLEDNWRTREPVIKAVADSYKLKVLD</sequence>
<dbReference type="AlphaFoldDB" id="R7Q4Y9"/>
<dbReference type="Gramene" id="CDF33612">
    <property type="protein sequence ID" value="CDF33612"/>
    <property type="gene ID" value="CHC_T00002149001"/>
</dbReference>
<keyword evidence="3" id="KW-1185">Reference proteome</keyword>
<feature type="domain" description="PsbP C-terminal" evidence="1">
    <location>
        <begin position="8"/>
        <end position="79"/>
    </location>
</feature>
<dbReference type="Gene3D" id="3.40.1000.10">
    <property type="entry name" value="Mog1/PsbP, alpha/beta/alpha sandwich"/>
    <property type="match status" value="1"/>
</dbReference>
<dbReference type="EMBL" id="HG001651">
    <property type="protein sequence ID" value="CDF33612.1"/>
    <property type="molecule type" value="Genomic_DNA"/>
</dbReference>
<protein>
    <recommendedName>
        <fullName evidence="1">PsbP C-terminal domain-containing protein</fullName>
    </recommendedName>
</protein>
<dbReference type="RefSeq" id="XP_005713415.1">
    <property type="nucleotide sequence ID" value="XM_005713358.1"/>
</dbReference>
<dbReference type="GO" id="GO:0019898">
    <property type="term" value="C:extrinsic component of membrane"/>
    <property type="evidence" value="ECO:0007669"/>
    <property type="project" value="InterPro"/>
</dbReference>
<evidence type="ECO:0000313" key="2">
    <source>
        <dbReference type="EMBL" id="CDF33612.1"/>
    </source>
</evidence>